<evidence type="ECO:0000313" key="2">
    <source>
        <dbReference type="Proteomes" id="UP000009027"/>
    </source>
</evidence>
<name>F9WU88_TRYVY</name>
<keyword evidence="2" id="KW-1185">Reference proteome</keyword>
<proteinExistence type="predicted"/>
<dbReference type="EMBL" id="CAEX01007078">
    <property type="protein sequence ID" value="CCD21136.1"/>
    <property type="molecule type" value="Genomic_DNA"/>
</dbReference>
<dbReference type="VEuPathDB" id="TriTrypDB:TvY486_0040470"/>
<gene>
    <name evidence="1" type="ORF">TvY486_0040470</name>
</gene>
<reference evidence="1 2" key="1">
    <citation type="journal article" date="2012" name="Proc. Natl. Acad. Sci. U.S.A.">
        <title>Antigenic diversity is generated by distinct evolutionary mechanisms in African trypanosome species.</title>
        <authorList>
            <person name="Jackson A.P."/>
            <person name="Berry A."/>
            <person name="Aslett M."/>
            <person name="Allison H.C."/>
            <person name="Burton P."/>
            <person name="Vavrova-Anderson J."/>
            <person name="Brown R."/>
            <person name="Browne H."/>
            <person name="Corton N."/>
            <person name="Hauser H."/>
            <person name="Gamble J."/>
            <person name="Gilderthorp R."/>
            <person name="Marcello L."/>
            <person name="McQuillan J."/>
            <person name="Otto T.D."/>
            <person name="Quail M.A."/>
            <person name="Sanders M.J."/>
            <person name="van Tonder A."/>
            <person name="Ginger M.L."/>
            <person name="Field M.C."/>
            <person name="Barry J.D."/>
            <person name="Hertz-Fowler C."/>
            <person name="Berriman M."/>
        </authorList>
    </citation>
    <scope>NUCLEOTIDE SEQUENCE</scope>
    <source>
        <strain evidence="1 2">Y486</strain>
    </source>
</reference>
<protein>
    <submittedName>
        <fullName evidence="1">Uncharacterized protein</fullName>
    </submittedName>
</protein>
<organism evidence="1 2">
    <name type="scientific">Trypanosoma vivax (strain Y486)</name>
    <dbReference type="NCBI Taxonomy" id="1055687"/>
    <lineage>
        <taxon>Eukaryota</taxon>
        <taxon>Discoba</taxon>
        <taxon>Euglenozoa</taxon>
        <taxon>Kinetoplastea</taxon>
        <taxon>Metakinetoplastina</taxon>
        <taxon>Trypanosomatida</taxon>
        <taxon>Trypanosomatidae</taxon>
        <taxon>Trypanosoma</taxon>
        <taxon>Duttonella</taxon>
    </lineage>
</organism>
<sequence length="375" mass="40982">MQRSTGKPVTVIETIDTQLSCRLLAALKDAINVSSSFVEQALDVESETLAKMKPAESTLRLAIGSAVKAPARLRKRDGASARLEAELQLVEDSVNATRCRRTNVCEVRQVALRAIALPAKAGAFVGPIDDFIAVSEWTNSHQHYKCVTTSGDSRIKSEGDAAATHITDLKGCTWEHYGEGTLENVSAELVRAVGQIGHGVLVKGIEGKGFSSGGESCPFFLSDFVQPNKSALEWSSLWRAVNNESHTWIEWKNNARCLTVIVNEFGFLASEFSDVSETLPGVRSGGATLQQVFEAFNAALKVRLRNGYATEEAQKAAAALRRRPLNGARCLSSRPPCQLISKDVCLCCASYKLRFYHLFCLLVSHLYIRNVQHGH</sequence>
<accession>F9WU88</accession>
<dbReference type="AlphaFoldDB" id="F9WU88"/>
<evidence type="ECO:0000313" key="1">
    <source>
        <dbReference type="EMBL" id="CCD21136.1"/>
    </source>
</evidence>
<feature type="non-terminal residue" evidence="1">
    <location>
        <position position="375"/>
    </location>
</feature>
<dbReference type="Proteomes" id="UP000009027">
    <property type="component" value="Unassembled WGS sequence"/>
</dbReference>